<dbReference type="PANTHER" id="PTHR12469">
    <property type="entry name" value="PROTEIN EMI5 HOMOLOG, MITOCHONDRIAL"/>
    <property type="match status" value="1"/>
</dbReference>
<gene>
    <name evidence="4" type="ORF">C4617_05285</name>
</gene>
<evidence type="ECO:0000256" key="2">
    <source>
        <dbReference type="ARBA" id="ARBA00019418"/>
    </source>
</evidence>
<comment type="similarity">
    <text evidence="1">Belongs to the SdhE FAD assembly factor family.</text>
</comment>
<accession>A0A2T4VWG9</accession>
<organism evidence="4 5">
    <name type="scientific">Candidatus Liberibacter europaeus</name>
    <dbReference type="NCBI Taxonomy" id="744859"/>
    <lineage>
        <taxon>Bacteria</taxon>
        <taxon>Pseudomonadati</taxon>
        <taxon>Pseudomonadota</taxon>
        <taxon>Alphaproteobacteria</taxon>
        <taxon>Hyphomicrobiales</taxon>
        <taxon>Rhizobiaceae</taxon>
        <taxon>Liberibacter</taxon>
    </lineage>
</organism>
<name>A0A2T4VWG9_9HYPH</name>
<dbReference type="Proteomes" id="UP000240811">
    <property type="component" value="Unassembled WGS sequence"/>
</dbReference>
<dbReference type="SUPFAM" id="SSF109910">
    <property type="entry name" value="YgfY-like"/>
    <property type="match status" value="1"/>
</dbReference>
<dbReference type="GO" id="GO:0006099">
    <property type="term" value="P:tricarboxylic acid cycle"/>
    <property type="evidence" value="ECO:0007669"/>
    <property type="project" value="TreeGrafter"/>
</dbReference>
<dbReference type="EMBL" id="PSQJ01000008">
    <property type="protein sequence ID" value="PTL86131.1"/>
    <property type="molecule type" value="Genomic_DNA"/>
</dbReference>
<dbReference type="InterPro" id="IPR036714">
    <property type="entry name" value="SDH_sf"/>
</dbReference>
<reference evidence="5" key="1">
    <citation type="submission" date="2018-02" db="EMBL/GenBank/DDBJ databases">
        <title>Genome sequence of Candidatus Liberibacter europaeus.</title>
        <authorList>
            <person name="Frampton R.A."/>
            <person name="Thompson S.M."/>
            <person name="David C."/>
            <person name="Addison S.M."/>
            <person name="Smith G.R."/>
        </authorList>
    </citation>
    <scope>NUCLEOTIDE SEQUENCE [LARGE SCALE GENOMIC DNA]</scope>
</reference>
<dbReference type="Gene3D" id="1.10.150.250">
    <property type="entry name" value="Flavinator of succinate dehydrogenase"/>
    <property type="match status" value="1"/>
</dbReference>
<sequence length="90" mass="11028">MRKNMNLRCRRIVYRCWRRGTREMDLILGSFVDKFILDLNENELDMLESIMNEDDTSLFKWITGMEEIPEYIRTSIFQKICSHYSFNYDK</sequence>
<dbReference type="InterPro" id="IPR005631">
    <property type="entry name" value="SDH"/>
</dbReference>
<dbReference type="PANTHER" id="PTHR12469:SF2">
    <property type="entry name" value="SUCCINATE DEHYDROGENASE ASSEMBLY FACTOR 2, MITOCHONDRIAL"/>
    <property type="match status" value="1"/>
</dbReference>
<dbReference type="AlphaFoldDB" id="A0A2T4VWG9"/>
<evidence type="ECO:0000313" key="4">
    <source>
        <dbReference type="EMBL" id="PTL86131.1"/>
    </source>
</evidence>
<proteinExistence type="inferred from homology"/>
<keyword evidence="3" id="KW-0143">Chaperone</keyword>
<evidence type="ECO:0000256" key="1">
    <source>
        <dbReference type="ARBA" id="ARBA00008571"/>
    </source>
</evidence>
<dbReference type="Pfam" id="PF03937">
    <property type="entry name" value="Sdh5"/>
    <property type="match status" value="1"/>
</dbReference>
<evidence type="ECO:0000256" key="3">
    <source>
        <dbReference type="ARBA" id="ARBA00023186"/>
    </source>
</evidence>
<evidence type="ECO:0000313" key="5">
    <source>
        <dbReference type="Proteomes" id="UP000240811"/>
    </source>
</evidence>
<comment type="caution">
    <text evidence="4">The sequence shown here is derived from an EMBL/GenBank/DDBJ whole genome shotgun (WGS) entry which is preliminary data.</text>
</comment>
<protein>
    <recommendedName>
        <fullName evidence="2">FAD assembly factor SdhE</fullName>
    </recommendedName>
</protein>